<dbReference type="EMBL" id="CP048222">
    <property type="protein sequence ID" value="QHT71227.1"/>
    <property type="molecule type" value="Genomic_DNA"/>
</dbReference>
<comment type="similarity">
    <text evidence="1">Belongs to the glycosyltransferase 2 family.</text>
</comment>
<evidence type="ECO:0000256" key="1">
    <source>
        <dbReference type="ARBA" id="ARBA00006739"/>
    </source>
</evidence>
<protein>
    <submittedName>
        <fullName evidence="5">Glycosyltransferase</fullName>
    </submittedName>
</protein>
<dbReference type="RefSeq" id="WP_162447167.1">
    <property type="nucleotide sequence ID" value="NZ_CP048222.1"/>
</dbReference>
<keyword evidence="6" id="KW-1185">Reference proteome</keyword>
<evidence type="ECO:0000313" key="6">
    <source>
        <dbReference type="Proteomes" id="UP000480178"/>
    </source>
</evidence>
<reference evidence="5 6" key="1">
    <citation type="submission" date="2020-01" db="EMBL/GenBank/DDBJ databases">
        <authorList>
            <person name="Kim M.K."/>
        </authorList>
    </citation>
    <scope>NUCLEOTIDE SEQUENCE [LARGE SCALE GENOMIC DNA]</scope>
    <source>
        <strain evidence="5 6">172606-1</strain>
    </source>
</reference>
<organism evidence="5 6">
    <name type="scientific">Rhodocytophaga rosea</name>
    <dbReference type="NCBI Taxonomy" id="2704465"/>
    <lineage>
        <taxon>Bacteria</taxon>
        <taxon>Pseudomonadati</taxon>
        <taxon>Bacteroidota</taxon>
        <taxon>Cytophagia</taxon>
        <taxon>Cytophagales</taxon>
        <taxon>Rhodocytophagaceae</taxon>
        <taxon>Rhodocytophaga</taxon>
    </lineage>
</organism>
<dbReference type="CDD" id="cd04179">
    <property type="entry name" value="DPM_DPG-synthase_like"/>
    <property type="match status" value="1"/>
</dbReference>
<dbReference type="KEGG" id="rhoz:GXP67_33535"/>
<accession>A0A6C0GTK0</accession>
<dbReference type="Pfam" id="PF00535">
    <property type="entry name" value="Glycos_transf_2"/>
    <property type="match status" value="1"/>
</dbReference>
<sequence length="505" mass="57479">MVVTATLSETLSTLAQREQYRDKYWLKKDPILHDRLLWRAQTFRHMVHLLPGQSILELGCGKGLFTRQLSAVTKGENPITSLTFDPTNLSSFDLPSVTFSYAESLPGPLQGSHFDFIVAMDMLDKENASEFLQHVYELLEPGGQVIFYESNPWNIMLQLRRFFQKQVGSKDPRGLMSRPELYELISEIGYINIFTVYNDFVYAPLSSKMIWTLRNLSILLENAPTIRTLAGSILIHAKKPPRVKTLPKISLCKHAGLTSTISVVVPCHNEEMNVEPLVNRLMDFYGAYIHELILVDDNSKDRTKDVIFELQKRYPQVKPVIRTPPNGVGRAIRDGYKAATGKYILSMDCDFQHLLPELQDLFDELATGADVVVGSRFSRHSVLLNYPFKKIVANRAFHALARIMLWHSFRDLTNNLKIIRRDIAETLPFTQNGFAINAETGFLPMLAGYEVREVPISWINRGVDMGVSSFKLIKVGGGYWHVLLGLWKQQILKKLNPKKSAPNKK</sequence>
<evidence type="ECO:0000259" key="4">
    <source>
        <dbReference type="Pfam" id="PF00535"/>
    </source>
</evidence>
<dbReference type="AlphaFoldDB" id="A0A6C0GTK0"/>
<dbReference type="PANTHER" id="PTHR43398:SF1">
    <property type="entry name" value="DOLICHOL-PHOSPHATE MANNOSYLTRANSFERASE SUBUNIT 1"/>
    <property type="match status" value="1"/>
</dbReference>
<dbReference type="InterPro" id="IPR039528">
    <property type="entry name" value="DPM1-like"/>
</dbReference>
<dbReference type="InterPro" id="IPR001173">
    <property type="entry name" value="Glyco_trans_2-like"/>
</dbReference>
<evidence type="ECO:0000256" key="2">
    <source>
        <dbReference type="ARBA" id="ARBA00022676"/>
    </source>
</evidence>
<dbReference type="PANTHER" id="PTHR43398">
    <property type="entry name" value="DOLICHOL-PHOSPHATE MANNOSYLTRANSFERASE SUBUNIT 1"/>
    <property type="match status" value="1"/>
</dbReference>
<dbReference type="Proteomes" id="UP000480178">
    <property type="component" value="Chromosome"/>
</dbReference>
<gene>
    <name evidence="5" type="ORF">GXP67_33535</name>
</gene>
<dbReference type="InterPro" id="IPR029044">
    <property type="entry name" value="Nucleotide-diphossugar_trans"/>
</dbReference>
<feature type="domain" description="Glycosyltransferase 2-like" evidence="4">
    <location>
        <begin position="262"/>
        <end position="426"/>
    </location>
</feature>
<dbReference type="Pfam" id="PF13489">
    <property type="entry name" value="Methyltransf_23"/>
    <property type="match status" value="1"/>
</dbReference>
<proteinExistence type="inferred from homology"/>
<dbReference type="SUPFAM" id="SSF53448">
    <property type="entry name" value="Nucleotide-diphospho-sugar transferases"/>
    <property type="match status" value="1"/>
</dbReference>
<name>A0A6C0GTK0_9BACT</name>
<evidence type="ECO:0000256" key="3">
    <source>
        <dbReference type="ARBA" id="ARBA00022679"/>
    </source>
</evidence>
<dbReference type="InterPro" id="IPR029063">
    <property type="entry name" value="SAM-dependent_MTases_sf"/>
</dbReference>
<dbReference type="Gene3D" id="3.40.50.150">
    <property type="entry name" value="Vaccinia Virus protein VP39"/>
    <property type="match status" value="1"/>
</dbReference>
<dbReference type="SUPFAM" id="SSF53335">
    <property type="entry name" value="S-adenosyl-L-methionine-dependent methyltransferases"/>
    <property type="match status" value="1"/>
</dbReference>
<dbReference type="CDD" id="cd02440">
    <property type="entry name" value="AdoMet_MTases"/>
    <property type="match status" value="1"/>
</dbReference>
<dbReference type="Gene3D" id="3.90.550.10">
    <property type="entry name" value="Spore Coat Polysaccharide Biosynthesis Protein SpsA, Chain A"/>
    <property type="match status" value="1"/>
</dbReference>
<evidence type="ECO:0000313" key="5">
    <source>
        <dbReference type="EMBL" id="QHT71227.1"/>
    </source>
</evidence>
<keyword evidence="2" id="KW-0328">Glycosyltransferase</keyword>
<dbReference type="GO" id="GO:0004582">
    <property type="term" value="F:dolichyl-phosphate beta-D-mannosyltransferase activity"/>
    <property type="evidence" value="ECO:0007669"/>
    <property type="project" value="InterPro"/>
</dbReference>
<keyword evidence="3 5" id="KW-0808">Transferase</keyword>